<protein>
    <submittedName>
        <fullName evidence="4">Uncharacterized protein</fullName>
    </submittedName>
</protein>
<dbReference type="AlphaFoldDB" id="A0A8T0GIC1"/>
<dbReference type="GO" id="GO:0140662">
    <property type="term" value="F:ATP-dependent protein folding chaperone"/>
    <property type="evidence" value="ECO:0007669"/>
    <property type="project" value="InterPro"/>
</dbReference>
<name>A0A8T0GIC1_CERPU</name>
<evidence type="ECO:0000256" key="1">
    <source>
        <dbReference type="ARBA" id="ARBA00022741"/>
    </source>
</evidence>
<evidence type="ECO:0000256" key="2">
    <source>
        <dbReference type="ARBA" id="ARBA00022840"/>
    </source>
</evidence>
<dbReference type="PANTHER" id="PTHR14187:SF5">
    <property type="entry name" value="HEAT SHOCK 70 KDA PROTEIN 12A"/>
    <property type="match status" value="1"/>
</dbReference>
<dbReference type="Gene3D" id="3.30.420.40">
    <property type="match status" value="1"/>
</dbReference>
<keyword evidence="2" id="KW-0067">ATP-binding</keyword>
<dbReference type="InterPro" id="IPR013126">
    <property type="entry name" value="Hsp_70_fam"/>
</dbReference>
<dbReference type="Pfam" id="PF00012">
    <property type="entry name" value="HSP70"/>
    <property type="match status" value="1"/>
</dbReference>
<evidence type="ECO:0000256" key="3">
    <source>
        <dbReference type="SAM" id="MobiDB-lite"/>
    </source>
</evidence>
<gene>
    <name evidence="4" type="ORF">KC19_11G136200</name>
</gene>
<comment type="caution">
    <text evidence="4">The sequence shown here is derived from an EMBL/GenBank/DDBJ whole genome shotgun (WGS) entry which is preliminary data.</text>
</comment>
<accession>A0A8T0GIC1</accession>
<dbReference type="Proteomes" id="UP000822688">
    <property type="component" value="Chromosome 11"/>
</dbReference>
<evidence type="ECO:0000313" key="4">
    <source>
        <dbReference type="EMBL" id="KAG0557508.1"/>
    </source>
</evidence>
<dbReference type="SUPFAM" id="SSF53067">
    <property type="entry name" value="Actin-like ATPase domain"/>
    <property type="match status" value="2"/>
</dbReference>
<dbReference type="PANTHER" id="PTHR14187">
    <property type="entry name" value="ALPHA KINASE/ELONGATION FACTOR 2 KINASE"/>
    <property type="match status" value="1"/>
</dbReference>
<sequence>MAGSLSKPRVIVGLDFGTTFSGFAFAHISEPEKVYTHYDFPKSGGEKPYCKTLTASYYKKQSGPEGETWEFRSWGYPARAEYSQDLQAARHLKRPKVPSPPSDDVTPEQPSVGTYLTRFKLHLACKDMGASSAHALPKGLTVERLITDYLREMGNLIMRTLQSNYGAQLGTEVIQWCVTVPSIWDNAAKAVMKKAMTAAGLVSGADGSPHPLIMVLEPEAASFHCHKVMSEQTLEVGDRLLVADIGGGTSDIVVQEVVSTSVHGYQVKELTTSSGGLCGGTYVDARFMTFLHQKIGPCLHECVMKHPTVYAQLIKAWEHAKVSFGDRASIGESIDINLPNKLVAEWERYDERMGIAARESYDELEITYEEIQTHVFDPVVEQNMDLIARQLDQVSGRVRFLIVVGGFAGSPYLIDSIKRRFRNQVEQIISPPNPGSAVCQGAVALALKPASIASRISKKTYGFTSIEPFQKGVDPREFMEDCDGVLKCKNRFKVYVRKGEMVEVDECISGTFMPIYHGQKSMVLELLSCDDEIEPRYTVGEWVKKEGEIVIDVSKDMKLQKERRLSVSLYFGRSSLEIKAEALNFSAGGTTQLELPVEVGYL</sequence>
<proteinExistence type="predicted"/>
<dbReference type="GO" id="GO:0005524">
    <property type="term" value="F:ATP binding"/>
    <property type="evidence" value="ECO:0007669"/>
    <property type="project" value="UniProtKB-KW"/>
</dbReference>
<feature type="region of interest" description="Disordered" evidence="3">
    <location>
        <begin position="90"/>
        <end position="111"/>
    </location>
</feature>
<dbReference type="CDD" id="cd10229">
    <property type="entry name" value="ASKHA_NBD_HSP70_HSPA12"/>
    <property type="match status" value="1"/>
</dbReference>
<dbReference type="InterPro" id="IPR043129">
    <property type="entry name" value="ATPase_NBD"/>
</dbReference>
<dbReference type="OrthoDB" id="546249at2759"/>
<keyword evidence="1" id="KW-0547">Nucleotide-binding</keyword>
<dbReference type="EMBL" id="CM026432">
    <property type="protein sequence ID" value="KAG0557508.1"/>
    <property type="molecule type" value="Genomic_DNA"/>
</dbReference>
<organism evidence="4 5">
    <name type="scientific">Ceratodon purpureus</name>
    <name type="common">Fire moss</name>
    <name type="synonym">Dicranum purpureum</name>
    <dbReference type="NCBI Taxonomy" id="3225"/>
    <lineage>
        <taxon>Eukaryota</taxon>
        <taxon>Viridiplantae</taxon>
        <taxon>Streptophyta</taxon>
        <taxon>Embryophyta</taxon>
        <taxon>Bryophyta</taxon>
        <taxon>Bryophytina</taxon>
        <taxon>Bryopsida</taxon>
        <taxon>Dicranidae</taxon>
        <taxon>Pseudoditrichales</taxon>
        <taxon>Ditrichaceae</taxon>
        <taxon>Ceratodon</taxon>
    </lineage>
</organism>
<reference evidence="4 5" key="1">
    <citation type="submission" date="2020-06" db="EMBL/GenBank/DDBJ databases">
        <title>WGS assembly of Ceratodon purpureus strain R40.</title>
        <authorList>
            <person name="Carey S.B."/>
            <person name="Jenkins J."/>
            <person name="Shu S."/>
            <person name="Lovell J.T."/>
            <person name="Sreedasyam A."/>
            <person name="Maumus F."/>
            <person name="Tiley G.P."/>
            <person name="Fernandez-Pozo N."/>
            <person name="Barry K."/>
            <person name="Chen C."/>
            <person name="Wang M."/>
            <person name="Lipzen A."/>
            <person name="Daum C."/>
            <person name="Saski C.A."/>
            <person name="Payton A.C."/>
            <person name="Mcbreen J.C."/>
            <person name="Conrad R.E."/>
            <person name="Kollar L.M."/>
            <person name="Olsson S."/>
            <person name="Huttunen S."/>
            <person name="Landis J.B."/>
            <person name="Wickett N.J."/>
            <person name="Johnson M.G."/>
            <person name="Rensing S.A."/>
            <person name="Grimwood J."/>
            <person name="Schmutz J."/>
            <person name="Mcdaniel S.F."/>
        </authorList>
    </citation>
    <scope>NUCLEOTIDE SEQUENCE [LARGE SCALE GENOMIC DNA]</scope>
    <source>
        <strain evidence="4 5">R40</strain>
    </source>
</reference>
<keyword evidence="5" id="KW-1185">Reference proteome</keyword>
<evidence type="ECO:0000313" key="5">
    <source>
        <dbReference type="Proteomes" id="UP000822688"/>
    </source>
</evidence>